<dbReference type="Pfam" id="PF13041">
    <property type="entry name" value="PPR_2"/>
    <property type="match status" value="4"/>
</dbReference>
<evidence type="ECO:0000256" key="1">
    <source>
        <dbReference type="ARBA" id="ARBA00022737"/>
    </source>
</evidence>
<dbReference type="OrthoDB" id="185373at2759"/>
<evidence type="ECO:0000256" key="3">
    <source>
        <dbReference type="SAM" id="MobiDB-lite"/>
    </source>
</evidence>
<feature type="repeat" description="PPR" evidence="2">
    <location>
        <begin position="633"/>
        <end position="667"/>
    </location>
</feature>
<protein>
    <submittedName>
        <fullName evidence="4">Pentatricopeptide repeat (PPR) superfamily protein</fullName>
    </submittedName>
</protein>
<dbReference type="SUPFAM" id="SSF81901">
    <property type="entry name" value="HCP-like"/>
    <property type="match status" value="1"/>
</dbReference>
<evidence type="ECO:0000313" key="4">
    <source>
        <dbReference type="EMBL" id="GFZ14813.1"/>
    </source>
</evidence>
<feature type="repeat" description="PPR" evidence="2">
    <location>
        <begin position="796"/>
        <end position="830"/>
    </location>
</feature>
<feature type="region of interest" description="Disordered" evidence="3">
    <location>
        <begin position="271"/>
        <end position="330"/>
    </location>
</feature>
<dbReference type="EMBL" id="BJWL01000024">
    <property type="protein sequence ID" value="GFZ14813.1"/>
    <property type="molecule type" value="Genomic_DNA"/>
</dbReference>
<dbReference type="InterPro" id="IPR051222">
    <property type="entry name" value="PPR/CCM1_RNA-binding"/>
</dbReference>
<dbReference type="NCBIfam" id="TIGR00756">
    <property type="entry name" value="PPR"/>
    <property type="match status" value="5"/>
</dbReference>
<feature type="repeat" description="PPR" evidence="2">
    <location>
        <begin position="738"/>
        <end position="772"/>
    </location>
</feature>
<dbReference type="InterPro" id="IPR002885">
    <property type="entry name" value="PPR_rpt"/>
</dbReference>
<feature type="repeat" description="PPR" evidence="2">
    <location>
        <begin position="668"/>
        <end position="702"/>
    </location>
</feature>
<dbReference type="PANTHER" id="PTHR47942:SF16">
    <property type="entry name" value="PENTATRICOPEPTIDE REPEAT DOMAIN CONTAINING PROTEIN-RELATED"/>
    <property type="match status" value="1"/>
</dbReference>
<feature type="repeat" description="PPR" evidence="2">
    <location>
        <begin position="526"/>
        <end position="560"/>
    </location>
</feature>
<feature type="region of interest" description="Disordered" evidence="3">
    <location>
        <begin position="384"/>
        <end position="412"/>
    </location>
</feature>
<proteinExistence type="predicted"/>
<feature type="repeat" description="PPR" evidence="2">
    <location>
        <begin position="561"/>
        <end position="599"/>
    </location>
</feature>
<feature type="repeat" description="PPR" evidence="2">
    <location>
        <begin position="703"/>
        <end position="737"/>
    </location>
</feature>
<dbReference type="PANTHER" id="PTHR47942">
    <property type="entry name" value="TETRATRICOPEPTIDE REPEAT (TPR)-LIKE SUPERFAMILY PROTEIN-RELATED"/>
    <property type="match status" value="1"/>
</dbReference>
<gene>
    <name evidence="4" type="ORF">Acr_24g0010030</name>
</gene>
<sequence>MASPRPLTPPQIIRSDTAVLTSNNASLSSLTPFIPHLTPPLIRSILSSKTLASRPTTLLSFFKWAQNHIPNLHQNPSQALRPLLSHYNFVDAKSLLIKFLSIDNRHDLHPANSLPGRPSNARVLLDTAVVAYAQLGRPHLAVEIFKVMKWLQLRPNVLTCNTLLNSLVKYPYSNPVLICRELFNDVIMLEGAGSEGCVFGGSAMVLVRAPRAPRDLTESGLELCLISTEKPFLSFLGIPDSFARITPCEKPRMKDTKGDEQEDDWADQTMHWTRKRDYSGGTNGQVPESQRKRSKEEAREEVSRKRSQRSGKEFKEEIPVDDGGWQNPEHARDLYGWRTTRRRVVGKGTVRFRMADGRSMKVTGVRHVSLRCKIRSDEALKLVEEHSKPSGTSEKNGQGKQPLHRGTQSKRRDIRRMYLNDPEWYLNDPEWYRSARRCFGIRAEVWPNTRRCNQCKMSMEKLRGERQIRCTATEGTGSEGCVFGGSAMVLVGAPRAPRDLTESGEGRIEEAFRLRDEMETLKLLPDVVSYKTLINGCLELKSSSNAVKLLEEMNEKGVVPNAVTHNIMVKWYCKGYFKDENMDKAMKLWVGMKEREIIPSLVTYNSLIGGKSGKMEQAITMLNELLENGLVPDETTYNSIIHGYFREGNVEKAFQFHNKMAENSFKPDIFTCNILLNALCREGMLEKGLKLFNTWISKGKVIDAVTYNTMITALCKERRLEEALGLVSEMEAMKLGSDHYTYNAILGALTEAGRIKEAEELMTKVAEMGKPSDQSIAVDEGQDMVTSENPENSDSSSIAYSDEINELCSAGKYKDAMCIFCELTQKGVAVNKSTYITLMKGLVKRKRSISKGV</sequence>
<feature type="compositionally biased region" description="Basic and acidic residues" evidence="3">
    <location>
        <begin position="289"/>
        <end position="318"/>
    </location>
</feature>
<organism evidence="4 5">
    <name type="scientific">Actinidia rufa</name>
    <dbReference type="NCBI Taxonomy" id="165716"/>
    <lineage>
        <taxon>Eukaryota</taxon>
        <taxon>Viridiplantae</taxon>
        <taxon>Streptophyta</taxon>
        <taxon>Embryophyta</taxon>
        <taxon>Tracheophyta</taxon>
        <taxon>Spermatophyta</taxon>
        <taxon>Magnoliopsida</taxon>
        <taxon>eudicotyledons</taxon>
        <taxon>Gunneridae</taxon>
        <taxon>Pentapetalae</taxon>
        <taxon>asterids</taxon>
        <taxon>Ericales</taxon>
        <taxon>Actinidiaceae</taxon>
        <taxon>Actinidia</taxon>
    </lineage>
</organism>
<evidence type="ECO:0000313" key="5">
    <source>
        <dbReference type="Proteomes" id="UP000585474"/>
    </source>
</evidence>
<dbReference type="InterPro" id="IPR011990">
    <property type="entry name" value="TPR-like_helical_dom_sf"/>
</dbReference>
<keyword evidence="1" id="KW-0677">Repeat</keyword>
<feature type="compositionally biased region" description="Polar residues" evidence="3">
    <location>
        <begin position="389"/>
        <end position="399"/>
    </location>
</feature>
<dbReference type="AlphaFoldDB" id="A0A7J0GVI8"/>
<reference evidence="4 5" key="1">
    <citation type="submission" date="2019-07" db="EMBL/GenBank/DDBJ databases">
        <title>De Novo Assembly of kiwifruit Actinidia rufa.</title>
        <authorList>
            <person name="Sugita-Konishi S."/>
            <person name="Sato K."/>
            <person name="Mori E."/>
            <person name="Abe Y."/>
            <person name="Kisaki G."/>
            <person name="Hamano K."/>
            <person name="Suezawa K."/>
            <person name="Otani M."/>
            <person name="Fukuda T."/>
            <person name="Manabe T."/>
            <person name="Gomi K."/>
            <person name="Tabuchi M."/>
            <person name="Akimitsu K."/>
            <person name="Kataoka I."/>
        </authorList>
    </citation>
    <scope>NUCLEOTIDE SEQUENCE [LARGE SCALE GENOMIC DNA]</scope>
    <source>
        <strain evidence="5">cv. Fuchu</strain>
    </source>
</reference>
<dbReference type="PROSITE" id="PS51375">
    <property type="entry name" value="PPR"/>
    <property type="match status" value="7"/>
</dbReference>
<name>A0A7J0GVI8_9ERIC</name>
<evidence type="ECO:0000256" key="2">
    <source>
        <dbReference type="PROSITE-ProRule" id="PRU00708"/>
    </source>
</evidence>
<dbReference type="Proteomes" id="UP000585474">
    <property type="component" value="Unassembled WGS sequence"/>
</dbReference>
<dbReference type="Pfam" id="PF13812">
    <property type="entry name" value="PPR_3"/>
    <property type="match status" value="2"/>
</dbReference>
<accession>A0A7J0GVI8</accession>
<keyword evidence="5" id="KW-1185">Reference proteome</keyword>
<dbReference type="Gene3D" id="1.25.40.10">
    <property type="entry name" value="Tetratricopeptide repeat domain"/>
    <property type="match status" value="6"/>
</dbReference>
<comment type="caution">
    <text evidence="4">The sequence shown here is derived from an EMBL/GenBank/DDBJ whole genome shotgun (WGS) entry which is preliminary data.</text>
</comment>